<feature type="compositionally biased region" description="Basic residues" evidence="1">
    <location>
        <begin position="334"/>
        <end position="362"/>
    </location>
</feature>
<evidence type="ECO:0000256" key="1">
    <source>
        <dbReference type="SAM" id="MobiDB-lite"/>
    </source>
</evidence>
<feature type="region of interest" description="Disordered" evidence="1">
    <location>
        <begin position="447"/>
        <end position="496"/>
    </location>
</feature>
<reference evidence="2 3" key="1">
    <citation type="submission" date="2024-02" db="EMBL/GenBank/DDBJ databases">
        <authorList>
            <person name="Chen Y."/>
            <person name="Shah S."/>
            <person name="Dougan E. K."/>
            <person name="Thang M."/>
            <person name="Chan C."/>
        </authorList>
    </citation>
    <scope>NUCLEOTIDE SEQUENCE [LARGE SCALE GENOMIC DNA]</scope>
</reference>
<protein>
    <submittedName>
        <fullName evidence="2">Uncharacterized protein</fullName>
    </submittedName>
</protein>
<dbReference type="EMBL" id="CAXAMN010000570">
    <property type="protein sequence ID" value="CAK8989558.1"/>
    <property type="molecule type" value="Genomic_DNA"/>
</dbReference>
<feature type="compositionally biased region" description="Basic and acidic residues" evidence="1">
    <location>
        <begin position="186"/>
        <end position="199"/>
    </location>
</feature>
<feature type="region of interest" description="Disordered" evidence="1">
    <location>
        <begin position="329"/>
        <end position="428"/>
    </location>
</feature>
<keyword evidence="3" id="KW-1185">Reference proteome</keyword>
<accession>A0ABP0HIF8</accession>
<organism evidence="2 3">
    <name type="scientific">Durusdinium trenchii</name>
    <dbReference type="NCBI Taxonomy" id="1381693"/>
    <lineage>
        <taxon>Eukaryota</taxon>
        <taxon>Sar</taxon>
        <taxon>Alveolata</taxon>
        <taxon>Dinophyceae</taxon>
        <taxon>Suessiales</taxon>
        <taxon>Symbiodiniaceae</taxon>
        <taxon>Durusdinium</taxon>
    </lineage>
</organism>
<name>A0ABP0HIF8_9DINO</name>
<feature type="compositionally biased region" description="Basic and acidic residues" evidence="1">
    <location>
        <begin position="416"/>
        <end position="425"/>
    </location>
</feature>
<evidence type="ECO:0000313" key="3">
    <source>
        <dbReference type="Proteomes" id="UP001642484"/>
    </source>
</evidence>
<evidence type="ECO:0000313" key="2">
    <source>
        <dbReference type="EMBL" id="CAK8989558.1"/>
    </source>
</evidence>
<gene>
    <name evidence="2" type="ORF">CCMP2556_LOCUS1713</name>
</gene>
<sequence length="578" mass="64641">MKASPPSVPPPRHLLQPKIAEAAEGAAFRARCKHFARDLQLDEKDMEILERLNPEVADLIMSEPPTADLYETRQRARARLRDSTMEDFLVEIKDLEDDCDLDRETSLRLRALPRQAIQEILQQERHWTPETQRQQIQELVARFEPKDPTSVLAGPTYVPRLAFPEGPRQSAQSTKKEEVILIEGDAEPRKSKEDSETKTAQEAPSKTRSVRTAVFSSPLMRRVEGLIEQHAHSSHFIKEVRRYSQSLNLGREVELVFLMLSATVASGIMKTCRTPDVQFLLQQVRAVNPTVADLGHELLLQRQREWYAYQWQTMAGGYPAWGWPGAPGYYPQVRPKKSKKEKKARKDKKDKKKTKGTKRKASRTQFASPHNHVPHHLRCGSEEVAAKRSSSESTSNRAARVADGDVKAAGPSPKRPTPERKEELGKGAQDADLLASFQARFDALLKDSKDGSGVPPVAEQSTDTSPSPAARSDCEASTRAVETPGRASKSGGSGVQDSLEADEMYNWLKKIDGKGALLQYMPKLKERYHDLQQLKTARLDSAEAKPGYLGGIKPELWEACGIARMGHRLLFAKAILAL</sequence>
<feature type="compositionally biased region" description="Basic and acidic residues" evidence="1">
    <location>
        <begin position="379"/>
        <end position="390"/>
    </location>
</feature>
<proteinExistence type="predicted"/>
<comment type="caution">
    <text evidence="2">The sequence shown here is derived from an EMBL/GenBank/DDBJ whole genome shotgun (WGS) entry which is preliminary data.</text>
</comment>
<feature type="region of interest" description="Disordered" evidence="1">
    <location>
        <begin position="163"/>
        <end position="209"/>
    </location>
</feature>
<dbReference type="Proteomes" id="UP001642484">
    <property type="component" value="Unassembled WGS sequence"/>
</dbReference>